<organism evidence="1 2">
    <name type="scientific">Lachnospira eligens (strain ATCC 27750 / DSM 3376 / VPI C15-48 / C15-B4)</name>
    <name type="common">Eubacterium eligens</name>
    <dbReference type="NCBI Taxonomy" id="515620"/>
    <lineage>
        <taxon>Bacteria</taxon>
        <taxon>Bacillati</taxon>
        <taxon>Bacillota</taxon>
        <taxon>Clostridia</taxon>
        <taxon>Lachnospirales</taxon>
        <taxon>Lachnospiraceae</taxon>
        <taxon>Lachnospira</taxon>
    </lineage>
</organism>
<keyword evidence="2" id="KW-1185">Reference proteome</keyword>
<dbReference type="KEGG" id="eel:EUBELI_01546"/>
<dbReference type="STRING" id="515620.EUBELI_01546"/>
<reference evidence="1 2" key="1">
    <citation type="journal article" date="2009" name="Proc. Natl. Acad. Sci. U.S.A.">
        <title>Characterizing a model human gut microbiota composed of members of its two dominant bacterial phyla.</title>
        <authorList>
            <person name="Mahowald M.A."/>
            <person name="Rey F.E."/>
            <person name="Seedorf H."/>
            <person name="Turnbaugh P.J."/>
            <person name="Fulton R.S."/>
            <person name="Wollam A."/>
            <person name="Shah N."/>
            <person name="Wang C."/>
            <person name="Magrini V."/>
            <person name="Wilson R.K."/>
            <person name="Cantarel B.L."/>
            <person name="Coutinho P.M."/>
            <person name="Henrissat B."/>
            <person name="Crock L.W."/>
            <person name="Russell A."/>
            <person name="Verberkmoes N.C."/>
            <person name="Hettich R.L."/>
            <person name="Gordon J.I."/>
        </authorList>
    </citation>
    <scope>NUCLEOTIDE SEQUENCE [LARGE SCALE GENOMIC DNA]</scope>
    <source>
        <strain evidence="2">ATCC 27750 / DSM 3376 / VPI C15-48 / C15-B4</strain>
    </source>
</reference>
<name>C4Z2G3_LACE2</name>
<dbReference type="Proteomes" id="UP000001476">
    <property type="component" value="Chromosome"/>
</dbReference>
<evidence type="ECO:0000313" key="1">
    <source>
        <dbReference type="EMBL" id="ACR72538.1"/>
    </source>
</evidence>
<dbReference type="EMBL" id="CP001104">
    <property type="protein sequence ID" value="ACR72538.1"/>
    <property type="molecule type" value="Genomic_DNA"/>
</dbReference>
<accession>C4Z2G3</accession>
<proteinExistence type="predicted"/>
<protein>
    <submittedName>
        <fullName evidence="1">Uncharacterized protein</fullName>
    </submittedName>
</protein>
<dbReference type="AlphaFoldDB" id="C4Z2G3"/>
<dbReference type="HOGENOM" id="CLU_1989296_0_0_9"/>
<gene>
    <name evidence="1" type="ordered locus">EUBELI_01546</name>
</gene>
<evidence type="ECO:0000313" key="2">
    <source>
        <dbReference type="Proteomes" id="UP000001476"/>
    </source>
</evidence>
<sequence>MKRKKLTEENAKLSKQVEAYKNKVSVNAEQQKAGEAMAQVRRYINDDTKTFYIKIPTSVMQCWKDVIKTSLYDKKVLCEVALINYMNKYINEKDMYMGIIEHIKNDFDKEMVTYLMIISKQLIEQ</sequence>